<proteinExistence type="predicted"/>
<gene>
    <name evidence="2" type="ORF">QJS10_CPA06g00619</name>
</gene>
<name>A0AAV9ENB7_ACOCL</name>
<evidence type="ECO:0000313" key="2">
    <source>
        <dbReference type="EMBL" id="KAK1314966.1"/>
    </source>
</evidence>
<feature type="domain" description="J" evidence="1">
    <location>
        <begin position="48"/>
        <end position="116"/>
    </location>
</feature>
<dbReference type="CDD" id="cd06257">
    <property type="entry name" value="DnaJ"/>
    <property type="match status" value="1"/>
</dbReference>
<evidence type="ECO:0000313" key="3">
    <source>
        <dbReference type="Proteomes" id="UP001180020"/>
    </source>
</evidence>
<accession>A0AAV9ENB7</accession>
<organism evidence="2 3">
    <name type="scientific">Acorus calamus</name>
    <name type="common">Sweet flag</name>
    <dbReference type="NCBI Taxonomy" id="4465"/>
    <lineage>
        <taxon>Eukaryota</taxon>
        <taxon>Viridiplantae</taxon>
        <taxon>Streptophyta</taxon>
        <taxon>Embryophyta</taxon>
        <taxon>Tracheophyta</taxon>
        <taxon>Spermatophyta</taxon>
        <taxon>Magnoliopsida</taxon>
        <taxon>Liliopsida</taxon>
        <taxon>Acoraceae</taxon>
        <taxon>Acorus</taxon>
    </lineage>
</organism>
<dbReference type="SMART" id="SM00271">
    <property type="entry name" value="DnaJ"/>
    <property type="match status" value="1"/>
</dbReference>
<protein>
    <recommendedName>
        <fullName evidence="1">J domain-containing protein</fullName>
    </recommendedName>
</protein>
<dbReference type="PROSITE" id="PS00636">
    <property type="entry name" value="DNAJ_1"/>
    <property type="match status" value="1"/>
</dbReference>
<dbReference type="InterPro" id="IPR018253">
    <property type="entry name" value="DnaJ_domain_CS"/>
</dbReference>
<dbReference type="Pfam" id="PF00226">
    <property type="entry name" value="DnaJ"/>
    <property type="match status" value="1"/>
</dbReference>
<dbReference type="PROSITE" id="PS50076">
    <property type="entry name" value="DNAJ_2"/>
    <property type="match status" value="1"/>
</dbReference>
<comment type="caution">
    <text evidence="2">The sequence shown here is derived from an EMBL/GenBank/DDBJ whole genome shotgun (WGS) entry which is preliminary data.</text>
</comment>
<evidence type="ECO:0000259" key="1">
    <source>
        <dbReference type="PROSITE" id="PS50076"/>
    </source>
</evidence>
<dbReference type="Gene3D" id="1.10.287.110">
    <property type="entry name" value="DnaJ domain"/>
    <property type="match status" value="1"/>
</dbReference>
<dbReference type="GO" id="GO:0005783">
    <property type="term" value="C:endoplasmic reticulum"/>
    <property type="evidence" value="ECO:0007669"/>
    <property type="project" value="UniProtKB-ARBA"/>
</dbReference>
<dbReference type="InterPro" id="IPR001623">
    <property type="entry name" value="DnaJ_domain"/>
</dbReference>
<dbReference type="SUPFAM" id="SSF46565">
    <property type="entry name" value="Chaperone J-domain"/>
    <property type="match status" value="1"/>
</dbReference>
<dbReference type="GO" id="GO:0009507">
    <property type="term" value="C:chloroplast"/>
    <property type="evidence" value="ECO:0007669"/>
    <property type="project" value="TreeGrafter"/>
</dbReference>
<dbReference type="AlphaFoldDB" id="A0AAV9ENB7"/>
<reference evidence="2" key="1">
    <citation type="journal article" date="2023" name="Nat. Commun.">
        <title>Diploid and tetraploid genomes of Acorus and the evolution of monocots.</title>
        <authorList>
            <person name="Ma L."/>
            <person name="Liu K.W."/>
            <person name="Li Z."/>
            <person name="Hsiao Y.Y."/>
            <person name="Qi Y."/>
            <person name="Fu T."/>
            <person name="Tang G.D."/>
            <person name="Zhang D."/>
            <person name="Sun W.H."/>
            <person name="Liu D.K."/>
            <person name="Li Y."/>
            <person name="Chen G.Z."/>
            <person name="Liu X.D."/>
            <person name="Liao X.Y."/>
            <person name="Jiang Y.T."/>
            <person name="Yu X."/>
            <person name="Hao Y."/>
            <person name="Huang J."/>
            <person name="Zhao X.W."/>
            <person name="Ke S."/>
            <person name="Chen Y.Y."/>
            <person name="Wu W.L."/>
            <person name="Hsu J.L."/>
            <person name="Lin Y.F."/>
            <person name="Huang M.D."/>
            <person name="Li C.Y."/>
            <person name="Huang L."/>
            <person name="Wang Z.W."/>
            <person name="Zhao X."/>
            <person name="Zhong W.Y."/>
            <person name="Peng D.H."/>
            <person name="Ahmad S."/>
            <person name="Lan S."/>
            <person name="Zhang J.S."/>
            <person name="Tsai W.C."/>
            <person name="Van de Peer Y."/>
            <person name="Liu Z.J."/>
        </authorList>
    </citation>
    <scope>NUCLEOTIDE SEQUENCE</scope>
    <source>
        <strain evidence="2">CP</strain>
    </source>
</reference>
<dbReference type="Proteomes" id="UP001180020">
    <property type="component" value="Unassembled WGS sequence"/>
</dbReference>
<dbReference type="PRINTS" id="PR00625">
    <property type="entry name" value="JDOMAIN"/>
</dbReference>
<dbReference type="InterPro" id="IPR053232">
    <property type="entry name" value="DnaJ_C/III_chloroplastic"/>
</dbReference>
<dbReference type="PANTHER" id="PTHR45090:SF3">
    <property type="entry name" value="OS09G0368800 PROTEIN"/>
    <property type="match status" value="1"/>
</dbReference>
<dbReference type="InterPro" id="IPR036869">
    <property type="entry name" value="J_dom_sf"/>
</dbReference>
<dbReference type="PANTHER" id="PTHR45090">
    <property type="entry name" value="CHAPERONE PROTEIN DNAJ 20 CHLOROPLASTIC"/>
    <property type="match status" value="1"/>
</dbReference>
<keyword evidence="3" id="KW-1185">Reference proteome</keyword>
<sequence>MDLSLHSSLKPETMHVIGFKSTSPSLGKVKTTMISCRASKVSTREGTNFYKVLSLDSKNACPDAIKRAYRSMALQYHPDVCGPSEKEKHTKMFIELQKAYETLSDPVLRRKYDCEIGLVPFGDGEGASSSTTQQQQCWSRFSRVVWEDQLVGLRRRSLERKRKKFEQKAMGLQKKGQYIVYKKCNVED</sequence>
<reference evidence="2" key="2">
    <citation type="submission" date="2023-06" db="EMBL/GenBank/DDBJ databases">
        <authorList>
            <person name="Ma L."/>
            <person name="Liu K.-W."/>
            <person name="Li Z."/>
            <person name="Hsiao Y.-Y."/>
            <person name="Qi Y."/>
            <person name="Fu T."/>
            <person name="Tang G."/>
            <person name="Zhang D."/>
            <person name="Sun W.-H."/>
            <person name="Liu D.-K."/>
            <person name="Li Y."/>
            <person name="Chen G.-Z."/>
            <person name="Liu X.-D."/>
            <person name="Liao X.-Y."/>
            <person name="Jiang Y.-T."/>
            <person name="Yu X."/>
            <person name="Hao Y."/>
            <person name="Huang J."/>
            <person name="Zhao X.-W."/>
            <person name="Ke S."/>
            <person name="Chen Y.-Y."/>
            <person name="Wu W.-L."/>
            <person name="Hsu J.-L."/>
            <person name="Lin Y.-F."/>
            <person name="Huang M.-D."/>
            <person name="Li C.-Y."/>
            <person name="Huang L."/>
            <person name="Wang Z.-W."/>
            <person name="Zhao X."/>
            <person name="Zhong W.-Y."/>
            <person name="Peng D.-H."/>
            <person name="Ahmad S."/>
            <person name="Lan S."/>
            <person name="Zhang J.-S."/>
            <person name="Tsai W.-C."/>
            <person name="Van De Peer Y."/>
            <person name="Liu Z.-J."/>
        </authorList>
    </citation>
    <scope>NUCLEOTIDE SEQUENCE</scope>
    <source>
        <strain evidence="2">CP</strain>
        <tissue evidence="2">Leaves</tissue>
    </source>
</reference>
<dbReference type="EMBL" id="JAUJYO010000006">
    <property type="protein sequence ID" value="KAK1314966.1"/>
    <property type="molecule type" value="Genomic_DNA"/>
</dbReference>